<proteinExistence type="evidence at transcript level"/>
<accession>A9NQA8</accession>
<protein>
    <submittedName>
        <fullName evidence="1">Uncharacterized protein</fullName>
    </submittedName>
</protein>
<dbReference type="AlphaFoldDB" id="A9NQA8"/>
<evidence type="ECO:0000313" key="1">
    <source>
        <dbReference type="EMBL" id="ABK22819.1"/>
    </source>
</evidence>
<reference evidence="1" key="1">
    <citation type="journal article" date="2008" name="BMC Genomics">
        <title>A conifer genomics resource of 200,000 spruce (Picea spp.) ESTs and 6,464 high-quality, sequence-finished full-length cDNAs for Sitka spruce (Picea sitchensis).</title>
        <authorList>
            <person name="Ralph S.G."/>
            <person name="Chun H.J."/>
            <person name="Kolosova N."/>
            <person name="Cooper D."/>
            <person name="Oddy C."/>
            <person name="Ritland C.E."/>
            <person name="Kirkpatrick R."/>
            <person name="Moore R."/>
            <person name="Barber S."/>
            <person name="Holt R.A."/>
            <person name="Jones S.J."/>
            <person name="Marra M.A."/>
            <person name="Douglas C.J."/>
            <person name="Ritland K."/>
            <person name="Bohlmann J."/>
        </authorList>
    </citation>
    <scope>NUCLEOTIDE SEQUENCE</scope>
    <source>
        <tissue evidence="1">Green portion of the leader tissue</tissue>
    </source>
</reference>
<name>A9NQA8_PICSI</name>
<sequence length="55" mass="6012">MTSKKIYVNASRSRLAIMASKIASGASMNVRQQNASTFVQGPTPELLKAMKNVRE</sequence>
<dbReference type="EMBL" id="EF083472">
    <property type="protein sequence ID" value="ABK22819.1"/>
    <property type="molecule type" value="mRNA"/>
</dbReference>
<organism evidence="1">
    <name type="scientific">Picea sitchensis</name>
    <name type="common">Sitka spruce</name>
    <name type="synonym">Pinus sitchensis</name>
    <dbReference type="NCBI Taxonomy" id="3332"/>
    <lineage>
        <taxon>Eukaryota</taxon>
        <taxon>Viridiplantae</taxon>
        <taxon>Streptophyta</taxon>
        <taxon>Embryophyta</taxon>
        <taxon>Tracheophyta</taxon>
        <taxon>Spermatophyta</taxon>
        <taxon>Pinopsida</taxon>
        <taxon>Pinidae</taxon>
        <taxon>Conifers I</taxon>
        <taxon>Pinales</taxon>
        <taxon>Pinaceae</taxon>
        <taxon>Picea</taxon>
    </lineage>
</organism>